<evidence type="ECO:0000259" key="16">
    <source>
        <dbReference type="PROSITE" id="PS51217"/>
    </source>
</evidence>
<evidence type="ECO:0000259" key="15">
    <source>
        <dbReference type="PROSITE" id="PS51198"/>
    </source>
</evidence>
<dbReference type="SUPFAM" id="SSF52540">
    <property type="entry name" value="P-loop containing nucleoside triphosphate hydrolases"/>
    <property type="match status" value="1"/>
</dbReference>
<dbReference type="Pfam" id="PF12705">
    <property type="entry name" value="PDDEXK_1"/>
    <property type="match status" value="1"/>
</dbReference>
<keyword evidence="2 14" id="KW-0547">Nucleotide-binding</keyword>
<evidence type="ECO:0000256" key="1">
    <source>
        <dbReference type="ARBA" id="ARBA00022722"/>
    </source>
</evidence>
<dbReference type="GO" id="GO:0033202">
    <property type="term" value="C:DNA helicase complex"/>
    <property type="evidence" value="ECO:0007669"/>
    <property type="project" value="TreeGrafter"/>
</dbReference>
<reference evidence="17 18" key="1">
    <citation type="submission" date="2021-10" db="EMBL/GenBank/DDBJ databases">
        <title>Anaerobic single-cell dispensing facilitates the cultivation of human gut bacteria.</title>
        <authorList>
            <person name="Afrizal A."/>
        </authorList>
    </citation>
    <scope>NUCLEOTIDE SEQUENCE [LARGE SCALE GENOMIC DNA]</scope>
    <source>
        <strain evidence="17 18">CLA-AA-H244</strain>
    </source>
</reference>
<evidence type="ECO:0000256" key="14">
    <source>
        <dbReference type="PROSITE-ProRule" id="PRU00560"/>
    </source>
</evidence>
<dbReference type="InterPro" id="IPR014017">
    <property type="entry name" value="DNA_helicase_UvrD-like_C"/>
</dbReference>
<keyword evidence="10" id="KW-0413">Isomerase</keyword>
<dbReference type="GO" id="GO:0006302">
    <property type="term" value="P:double-strand break repair"/>
    <property type="evidence" value="ECO:0007669"/>
    <property type="project" value="InterPro"/>
</dbReference>
<dbReference type="Gene3D" id="3.90.320.10">
    <property type="match status" value="1"/>
</dbReference>
<dbReference type="PANTHER" id="PTHR11070:SF48">
    <property type="entry name" value="ATP-DEPENDENT HELICASE_NUCLEASE SUBUNIT A"/>
    <property type="match status" value="1"/>
</dbReference>
<evidence type="ECO:0000256" key="6">
    <source>
        <dbReference type="ARBA" id="ARBA00022839"/>
    </source>
</evidence>
<dbReference type="SUPFAM" id="SSF52980">
    <property type="entry name" value="Restriction endonuclease-like"/>
    <property type="match status" value="1"/>
</dbReference>
<feature type="domain" description="UvrD-like helicase ATP-binding" evidence="15">
    <location>
        <begin position="3"/>
        <end position="504"/>
    </location>
</feature>
<dbReference type="EC" id="5.6.2.4" evidence="12"/>
<dbReference type="InterPro" id="IPR014016">
    <property type="entry name" value="UvrD-like_ATP-bd"/>
</dbReference>
<evidence type="ECO:0000256" key="5">
    <source>
        <dbReference type="ARBA" id="ARBA00022806"/>
    </source>
</evidence>
<accession>A0AAE3AWB5</accession>
<keyword evidence="3" id="KW-0227">DNA damage</keyword>
<dbReference type="GO" id="GO:0005524">
    <property type="term" value="F:ATP binding"/>
    <property type="evidence" value="ECO:0007669"/>
    <property type="project" value="UniProtKB-UniRule"/>
</dbReference>
<dbReference type="NCBIfam" id="TIGR02785">
    <property type="entry name" value="addA_Gpos"/>
    <property type="match status" value="1"/>
</dbReference>
<comment type="caution">
    <text evidence="17">The sequence shown here is derived from an EMBL/GenBank/DDBJ whole genome shotgun (WGS) entry which is preliminary data.</text>
</comment>
<comment type="catalytic activity">
    <reaction evidence="11">
        <text>Couples ATP hydrolysis with the unwinding of duplex DNA by translocating in the 3'-5' direction.</text>
        <dbReference type="EC" id="5.6.2.4"/>
    </reaction>
</comment>
<keyword evidence="7 14" id="KW-0067">ATP-binding</keyword>
<evidence type="ECO:0000256" key="10">
    <source>
        <dbReference type="ARBA" id="ARBA00023235"/>
    </source>
</evidence>
<dbReference type="GO" id="GO:0000725">
    <property type="term" value="P:recombinational repair"/>
    <property type="evidence" value="ECO:0007669"/>
    <property type="project" value="TreeGrafter"/>
</dbReference>
<evidence type="ECO:0000256" key="12">
    <source>
        <dbReference type="ARBA" id="ARBA00034808"/>
    </source>
</evidence>
<name>A0AAE3AWB5_9FIRM</name>
<keyword evidence="1" id="KW-0540">Nuclease</keyword>
<dbReference type="GO" id="GO:0005829">
    <property type="term" value="C:cytosol"/>
    <property type="evidence" value="ECO:0007669"/>
    <property type="project" value="TreeGrafter"/>
</dbReference>
<dbReference type="InterPro" id="IPR000212">
    <property type="entry name" value="DNA_helicase_UvrD/REP"/>
</dbReference>
<comment type="catalytic activity">
    <reaction evidence="13">
        <text>ATP + H2O = ADP + phosphate + H(+)</text>
        <dbReference type="Rhea" id="RHEA:13065"/>
        <dbReference type="ChEBI" id="CHEBI:15377"/>
        <dbReference type="ChEBI" id="CHEBI:15378"/>
        <dbReference type="ChEBI" id="CHEBI:30616"/>
        <dbReference type="ChEBI" id="CHEBI:43474"/>
        <dbReference type="ChEBI" id="CHEBI:456216"/>
        <dbReference type="EC" id="5.6.2.4"/>
    </reaction>
</comment>
<dbReference type="PROSITE" id="PS51198">
    <property type="entry name" value="UVRD_HELICASE_ATP_BIND"/>
    <property type="match status" value="1"/>
</dbReference>
<dbReference type="InterPro" id="IPR027417">
    <property type="entry name" value="P-loop_NTPase"/>
</dbReference>
<dbReference type="Pfam" id="PF13361">
    <property type="entry name" value="UvrD_C"/>
    <property type="match status" value="1"/>
</dbReference>
<dbReference type="PANTHER" id="PTHR11070">
    <property type="entry name" value="UVRD / RECB / PCRA DNA HELICASE FAMILY MEMBER"/>
    <property type="match status" value="1"/>
</dbReference>
<sequence length="1269" mass="143594">MGMKFTENQQRVIDLRNCNILVSAAAGSGKTAVLVERIVELVSGSGCDSARAVDIDRLLIVTFTNAAAAQMRERITKALSDRVEAEPDNEHIKKQLMLIHNAKIMTIHSFCLYLIKNHFNDIGLDPDFRTADEGEIRLLKQEVLSELLEEQFALGRQEFTDCVEYFAYDGREKRLEELIERLYTFSGSYPFPEKWLRQHRMDYHVETFEELVKTEWFAGMMQEISALLQECKEQEKAALKVCEEPDGPYFYAVALEQDQELIGGLEQELARAAMPASCESQQPASPAETDTSAAADAFETFATRVQGISYARMTAKKDDSVSAEKRELVKAMRERVKSLLGTLSEKYFVSGPKQWLAECRQADAALCELVDLALLFGERLTEKKREKNLLDFEDMEHLALQILLKEDENGQMVPSDTALEYREQFAEILIDEYQDSNLVQEFLLQSISGEDDGRFNRFMVGDVKQSIYKFRLARPELFLEKFATYQKEDGSCVRVDLKQNFRSRHEVTDCVNDLFLQLMHRELGGVEYDADAALYPAAQFPEADGEAADAREKGVALGGEEKQGSAVPVSTACEASIARSPYEPELCIAAISGEKGEDPKELEAKMIAGKIREIVGKLPVRDSESGQLRPARYQDIVILLRTTSGWDETFKKILEENAIPVFVTSKTGYFAATEVQTVLNFLRVLNNPLQEIPLFGVLKSVLFGFSDAQLATLRALDETGKRCLYDCVKLAAGEGERGEGSTGYGSGSNGADASLREKCCSFLSFLNRYREYAVYLPIHKLMEQFLEETGYLYTVSALPGGVQRRINVEMLLTRAESFEKTSYSGLFHFIRYMEQLEKYDIDYGETGASDENADVVRIMSIHKSKGLEFPVCFVSGLSKRFNRQDSAAPVLMDMDLGLAIDWVDPTARIRHTTLKKNVLARKLNADSMGEELRVLYVALTRAEEKLILTGTCKEDKLPREDAAQGAYGYSALRLQEAPSYYDLVLPAWQSVGRRLQICTQEELLQAELVRASLGYNSRQKLFEEAGKEPEAAEIALCERLQKPYAHENLAGLFVKTTVSELKKEGMQEEAAEGLELFPEEEVVPYLPQFVREQEETVSGTTRGSAYHRLLEIFPFERQETWTAEKIRTVIEEYKADRRLSEEYAAAINVYKIRAFLQTPLAARMAKAARSNRLHREQPFVLGLSANRLNTDFPEDETVLIQGIIDVYLEEEDGIVLADYKTDLVKDPKELILRYRVQLDYYEEALVRLTGKCVKEKLIYSFGLEQEITL</sequence>
<evidence type="ECO:0000256" key="9">
    <source>
        <dbReference type="ARBA" id="ARBA00023204"/>
    </source>
</evidence>
<feature type="domain" description="UvrD-like helicase C-terminal" evidence="16">
    <location>
        <begin position="560"/>
        <end position="866"/>
    </location>
</feature>
<organism evidence="17 18">
    <name type="scientific">Gallintestinimicrobium propionicum</name>
    <dbReference type="NCBI Taxonomy" id="2981770"/>
    <lineage>
        <taxon>Bacteria</taxon>
        <taxon>Bacillati</taxon>
        <taxon>Bacillota</taxon>
        <taxon>Clostridia</taxon>
        <taxon>Lachnospirales</taxon>
        <taxon>Lachnospiraceae</taxon>
        <taxon>Gallintestinimicrobium</taxon>
    </lineage>
</organism>
<dbReference type="GO" id="GO:0043138">
    <property type="term" value="F:3'-5' DNA helicase activity"/>
    <property type="evidence" value="ECO:0007669"/>
    <property type="project" value="UniProtKB-EC"/>
</dbReference>
<protein>
    <recommendedName>
        <fullName evidence="12">DNA 3'-5' helicase</fullName>
        <ecNumber evidence="12">5.6.2.4</ecNumber>
    </recommendedName>
</protein>
<evidence type="ECO:0000256" key="11">
    <source>
        <dbReference type="ARBA" id="ARBA00034617"/>
    </source>
</evidence>
<evidence type="ECO:0000256" key="2">
    <source>
        <dbReference type="ARBA" id="ARBA00022741"/>
    </source>
</evidence>
<dbReference type="AlphaFoldDB" id="A0AAE3AWB5"/>
<dbReference type="Gene3D" id="3.40.50.300">
    <property type="entry name" value="P-loop containing nucleotide triphosphate hydrolases"/>
    <property type="match status" value="4"/>
</dbReference>
<proteinExistence type="predicted"/>
<dbReference type="Pfam" id="PF00580">
    <property type="entry name" value="UvrD-helicase"/>
    <property type="match status" value="1"/>
</dbReference>
<dbReference type="GO" id="GO:0003677">
    <property type="term" value="F:DNA binding"/>
    <property type="evidence" value="ECO:0007669"/>
    <property type="project" value="UniProtKB-KW"/>
</dbReference>
<keyword evidence="5 14" id="KW-0347">Helicase</keyword>
<dbReference type="InterPro" id="IPR014152">
    <property type="entry name" value="AddA"/>
</dbReference>
<evidence type="ECO:0000313" key="18">
    <source>
        <dbReference type="Proteomes" id="UP001199355"/>
    </source>
</evidence>
<keyword evidence="8" id="KW-0238">DNA-binding</keyword>
<keyword evidence="4 14" id="KW-0378">Hydrolase</keyword>
<evidence type="ECO:0000256" key="8">
    <source>
        <dbReference type="ARBA" id="ARBA00023125"/>
    </source>
</evidence>
<dbReference type="EMBL" id="JAJEQF010000024">
    <property type="protein sequence ID" value="MCC2167996.1"/>
    <property type="molecule type" value="Genomic_DNA"/>
</dbReference>
<feature type="binding site" evidence="14">
    <location>
        <begin position="24"/>
        <end position="31"/>
    </location>
    <ligand>
        <name>ATP</name>
        <dbReference type="ChEBI" id="CHEBI:30616"/>
    </ligand>
</feature>
<dbReference type="RefSeq" id="WP_308728431.1">
    <property type="nucleotide sequence ID" value="NZ_JAJEQF010000024.1"/>
</dbReference>
<dbReference type="InterPro" id="IPR011335">
    <property type="entry name" value="Restrct_endonuc-II-like"/>
</dbReference>
<keyword evidence="6" id="KW-0269">Exonuclease</keyword>
<evidence type="ECO:0000256" key="3">
    <source>
        <dbReference type="ARBA" id="ARBA00022763"/>
    </source>
</evidence>
<dbReference type="Gene3D" id="1.10.486.10">
    <property type="entry name" value="PCRA, domain 4"/>
    <property type="match status" value="1"/>
</dbReference>
<dbReference type="Gene3D" id="1.10.274.50">
    <property type="match status" value="1"/>
</dbReference>
<evidence type="ECO:0000256" key="4">
    <source>
        <dbReference type="ARBA" id="ARBA00022801"/>
    </source>
</evidence>
<gene>
    <name evidence="17" type="primary">addA</name>
    <name evidence="17" type="ORF">LKD45_09865</name>
</gene>
<dbReference type="Proteomes" id="UP001199355">
    <property type="component" value="Unassembled WGS sequence"/>
</dbReference>
<dbReference type="GO" id="GO:0004527">
    <property type="term" value="F:exonuclease activity"/>
    <property type="evidence" value="ECO:0007669"/>
    <property type="project" value="UniProtKB-KW"/>
</dbReference>
<keyword evidence="18" id="KW-1185">Reference proteome</keyword>
<dbReference type="InterPro" id="IPR011604">
    <property type="entry name" value="PDDEXK-like_dom_sf"/>
</dbReference>
<dbReference type="PROSITE" id="PS51217">
    <property type="entry name" value="UVRD_HELICASE_CTER"/>
    <property type="match status" value="1"/>
</dbReference>
<evidence type="ECO:0000256" key="13">
    <source>
        <dbReference type="ARBA" id="ARBA00048988"/>
    </source>
</evidence>
<dbReference type="InterPro" id="IPR038726">
    <property type="entry name" value="PDDEXK_AddAB-type"/>
</dbReference>
<keyword evidence="9" id="KW-0234">DNA repair</keyword>
<evidence type="ECO:0000256" key="7">
    <source>
        <dbReference type="ARBA" id="ARBA00022840"/>
    </source>
</evidence>
<evidence type="ECO:0000313" key="17">
    <source>
        <dbReference type="EMBL" id="MCC2167996.1"/>
    </source>
</evidence>